<dbReference type="AlphaFoldDB" id="A0AAW2DLI2"/>
<dbReference type="PANTHER" id="PTHR16038">
    <property type="entry name" value="NOP SEVEN ASSOCIATED PROTEIN 1"/>
    <property type="match status" value="1"/>
</dbReference>
<gene>
    <name evidence="1" type="ORF">SO802_006384</name>
</gene>
<comment type="caution">
    <text evidence="1">The sequence shown here is derived from an EMBL/GenBank/DDBJ whole genome shotgun (WGS) entry which is preliminary data.</text>
</comment>
<accession>A0AAW2DLI2</accession>
<name>A0AAW2DLI2_9ROSI</name>
<proteinExistence type="predicted"/>
<evidence type="ECO:0000313" key="2">
    <source>
        <dbReference type="Proteomes" id="UP001459277"/>
    </source>
</evidence>
<reference evidence="1 2" key="1">
    <citation type="submission" date="2024-01" db="EMBL/GenBank/DDBJ databases">
        <title>A telomere-to-telomere, gap-free genome of sweet tea (Lithocarpus litseifolius).</title>
        <authorList>
            <person name="Zhou J."/>
        </authorList>
    </citation>
    <scope>NUCLEOTIDE SEQUENCE [LARGE SCALE GENOMIC DNA]</scope>
    <source>
        <strain evidence="1">Zhou-2022a</strain>
        <tissue evidence="1">Leaf</tissue>
    </source>
</reference>
<keyword evidence="2" id="KW-1185">Reference proteome</keyword>
<dbReference type="EMBL" id="JAZDWU010000002">
    <property type="protein sequence ID" value="KAL0011276.1"/>
    <property type="molecule type" value="Genomic_DNA"/>
</dbReference>
<dbReference type="GO" id="GO:0005730">
    <property type="term" value="C:nucleolus"/>
    <property type="evidence" value="ECO:0007669"/>
    <property type="project" value="InterPro"/>
</dbReference>
<dbReference type="InterPro" id="IPR037379">
    <property type="entry name" value="WDR74/Nsa1"/>
</dbReference>
<evidence type="ECO:0000313" key="1">
    <source>
        <dbReference type="EMBL" id="KAL0011276.1"/>
    </source>
</evidence>
<sequence length="201" mass="21543">MGCGVCANGKDVGIGILTSDSQGRIAATTTQTGGWSLTKQHSIICASIPEDDAVVGLHLFARQKLQLTSRSCTLLTCTTKGNASMRSIEVTNSPAGSASIGSSSTWNACGSGNILCSKVDGSEPPKPSLDLFTPNWFTSLTFLSKDDHRKIVAGTNSHQVVLEADRIAGFRVLEFFSVEILSDFISQERRPVFYKLLIMSH</sequence>
<dbReference type="PANTHER" id="PTHR16038:SF4">
    <property type="entry name" value="WD REPEAT-CONTAINING PROTEIN 74"/>
    <property type="match status" value="1"/>
</dbReference>
<protein>
    <submittedName>
        <fullName evidence="1">Uncharacterized protein</fullName>
    </submittedName>
</protein>
<dbReference type="Proteomes" id="UP001459277">
    <property type="component" value="Unassembled WGS sequence"/>
</dbReference>
<organism evidence="1 2">
    <name type="scientific">Lithocarpus litseifolius</name>
    <dbReference type="NCBI Taxonomy" id="425828"/>
    <lineage>
        <taxon>Eukaryota</taxon>
        <taxon>Viridiplantae</taxon>
        <taxon>Streptophyta</taxon>
        <taxon>Embryophyta</taxon>
        <taxon>Tracheophyta</taxon>
        <taxon>Spermatophyta</taxon>
        <taxon>Magnoliopsida</taxon>
        <taxon>eudicotyledons</taxon>
        <taxon>Gunneridae</taxon>
        <taxon>Pentapetalae</taxon>
        <taxon>rosids</taxon>
        <taxon>fabids</taxon>
        <taxon>Fagales</taxon>
        <taxon>Fagaceae</taxon>
        <taxon>Lithocarpus</taxon>
    </lineage>
</organism>
<dbReference type="GO" id="GO:0042273">
    <property type="term" value="P:ribosomal large subunit biogenesis"/>
    <property type="evidence" value="ECO:0007669"/>
    <property type="project" value="InterPro"/>
</dbReference>
<dbReference type="GO" id="GO:0030687">
    <property type="term" value="C:preribosome, large subunit precursor"/>
    <property type="evidence" value="ECO:0007669"/>
    <property type="project" value="TreeGrafter"/>
</dbReference>